<proteinExistence type="predicted"/>
<sequence length="50" mass="5712">MDSHSIYTSELIKSLLKTDGENYKVVPNKGQPVSATWWKDRGMDFPAKKL</sequence>
<gene>
    <name evidence="1" type="ORF">MBJ925_LOCUS18694</name>
    <name evidence="2" type="ORF">SMN809_LOCUS17632</name>
</gene>
<evidence type="ECO:0000313" key="3">
    <source>
        <dbReference type="Proteomes" id="UP000663824"/>
    </source>
</evidence>
<dbReference type="Proteomes" id="UP000676336">
    <property type="component" value="Unassembled WGS sequence"/>
</dbReference>
<dbReference type="Proteomes" id="UP000663824">
    <property type="component" value="Unassembled WGS sequence"/>
</dbReference>
<feature type="non-terminal residue" evidence="1">
    <location>
        <position position="50"/>
    </location>
</feature>
<feature type="non-terminal residue" evidence="1">
    <location>
        <position position="1"/>
    </location>
</feature>
<name>A0A816S528_9BILA</name>
<dbReference type="EMBL" id="CAJNRE010009378">
    <property type="protein sequence ID" value="CAF2081321.1"/>
    <property type="molecule type" value="Genomic_DNA"/>
</dbReference>
<evidence type="ECO:0000313" key="1">
    <source>
        <dbReference type="EMBL" id="CAF2081321.1"/>
    </source>
</evidence>
<evidence type="ECO:0000313" key="2">
    <source>
        <dbReference type="EMBL" id="CAF4107263.1"/>
    </source>
</evidence>
<dbReference type="AlphaFoldDB" id="A0A816S528"/>
<reference evidence="1" key="1">
    <citation type="submission" date="2021-02" db="EMBL/GenBank/DDBJ databases">
        <authorList>
            <person name="Nowell W R."/>
        </authorList>
    </citation>
    <scope>NUCLEOTIDE SEQUENCE</scope>
</reference>
<dbReference type="EMBL" id="CAJOBI010008230">
    <property type="protein sequence ID" value="CAF4107263.1"/>
    <property type="molecule type" value="Genomic_DNA"/>
</dbReference>
<organism evidence="1 3">
    <name type="scientific">Rotaria magnacalcarata</name>
    <dbReference type="NCBI Taxonomy" id="392030"/>
    <lineage>
        <taxon>Eukaryota</taxon>
        <taxon>Metazoa</taxon>
        <taxon>Spiralia</taxon>
        <taxon>Gnathifera</taxon>
        <taxon>Rotifera</taxon>
        <taxon>Eurotatoria</taxon>
        <taxon>Bdelloidea</taxon>
        <taxon>Philodinida</taxon>
        <taxon>Philodinidae</taxon>
        <taxon>Rotaria</taxon>
    </lineage>
</organism>
<accession>A0A816S528</accession>
<protein>
    <submittedName>
        <fullName evidence="1">Uncharacterized protein</fullName>
    </submittedName>
</protein>
<comment type="caution">
    <text evidence="1">The sequence shown here is derived from an EMBL/GenBank/DDBJ whole genome shotgun (WGS) entry which is preliminary data.</text>
</comment>